<dbReference type="GO" id="GO:0005634">
    <property type="term" value="C:nucleus"/>
    <property type="evidence" value="ECO:0007669"/>
    <property type="project" value="UniProtKB-SubCell"/>
</dbReference>
<evidence type="ECO:0000313" key="10">
    <source>
        <dbReference type="Proteomes" id="UP000823388"/>
    </source>
</evidence>
<dbReference type="InterPro" id="IPR006458">
    <property type="entry name" value="Ovate_C"/>
</dbReference>
<dbReference type="NCBIfam" id="TIGR01568">
    <property type="entry name" value="A_thal_3678"/>
    <property type="match status" value="1"/>
</dbReference>
<proteinExistence type="predicted"/>
<dbReference type="GO" id="GO:0045892">
    <property type="term" value="P:negative regulation of DNA-templated transcription"/>
    <property type="evidence" value="ECO:0007669"/>
    <property type="project" value="UniProtKB-UniRule"/>
</dbReference>
<gene>
    <name evidence="9" type="ORF">PVAP13_5NG016500</name>
</gene>
<organism evidence="9 10">
    <name type="scientific">Panicum virgatum</name>
    <name type="common">Blackwell switchgrass</name>
    <dbReference type="NCBI Taxonomy" id="38727"/>
    <lineage>
        <taxon>Eukaryota</taxon>
        <taxon>Viridiplantae</taxon>
        <taxon>Streptophyta</taxon>
        <taxon>Embryophyta</taxon>
        <taxon>Tracheophyta</taxon>
        <taxon>Spermatophyta</taxon>
        <taxon>Magnoliopsida</taxon>
        <taxon>Liliopsida</taxon>
        <taxon>Poales</taxon>
        <taxon>Poaceae</taxon>
        <taxon>PACMAD clade</taxon>
        <taxon>Panicoideae</taxon>
        <taxon>Panicodae</taxon>
        <taxon>Paniceae</taxon>
        <taxon>Panicinae</taxon>
        <taxon>Panicum</taxon>
        <taxon>Panicum sect. Hiantes</taxon>
    </lineage>
</organism>
<feature type="domain" description="OVATE" evidence="8">
    <location>
        <begin position="329"/>
        <end position="388"/>
    </location>
</feature>
<keyword evidence="5 6" id="KW-0539">Nucleus</keyword>
<feature type="region of interest" description="Disordered" evidence="7">
    <location>
        <begin position="168"/>
        <end position="200"/>
    </location>
</feature>
<keyword evidence="10" id="KW-1185">Reference proteome</keyword>
<evidence type="ECO:0000256" key="5">
    <source>
        <dbReference type="ARBA" id="ARBA00023242"/>
    </source>
</evidence>
<keyword evidence="3 6" id="KW-0805">Transcription regulation</keyword>
<dbReference type="Pfam" id="PF04844">
    <property type="entry name" value="Ovate"/>
    <property type="match status" value="1"/>
</dbReference>
<evidence type="ECO:0000259" key="8">
    <source>
        <dbReference type="PROSITE" id="PS51754"/>
    </source>
</evidence>
<dbReference type="EMBL" id="CM029046">
    <property type="protein sequence ID" value="KAG2586043.1"/>
    <property type="molecule type" value="Genomic_DNA"/>
</dbReference>
<dbReference type="PANTHER" id="PTHR33057:SF17">
    <property type="entry name" value="TRANSCRIPTION REPRESSOR OFP8"/>
    <property type="match status" value="1"/>
</dbReference>
<dbReference type="Proteomes" id="UP000823388">
    <property type="component" value="Chromosome 5N"/>
</dbReference>
<accession>A0A8T0RMY8</accession>
<dbReference type="PANTHER" id="PTHR33057">
    <property type="entry name" value="TRANSCRIPTION REPRESSOR OFP7-RELATED"/>
    <property type="match status" value="1"/>
</dbReference>
<comment type="subcellular location">
    <subcellularLocation>
        <location evidence="1 6">Nucleus</location>
    </subcellularLocation>
</comment>
<evidence type="ECO:0000313" key="9">
    <source>
        <dbReference type="EMBL" id="KAG2586043.1"/>
    </source>
</evidence>
<keyword evidence="2 6" id="KW-0678">Repressor</keyword>
<keyword evidence="4 6" id="KW-0804">Transcription</keyword>
<evidence type="ECO:0000256" key="6">
    <source>
        <dbReference type="RuleBase" id="RU367028"/>
    </source>
</evidence>
<dbReference type="AlphaFoldDB" id="A0A8T0RMY8"/>
<dbReference type="PROSITE" id="PS51754">
    <property type="entry name" value="OVATE"/>
    <property type="match status" value="1"/>
</dbReference>
<evidence type="ECO:0000256" key="4">
    <source>
        <dbReference type="ARBA" id="ARBA00023163"/>
    </source>
</evidence>
<protein>
    <recommendedName>
        <fullName evidence="6">Transcription repressor</fullName>
    </recommendedName>
    <alternativeName>
        <fullName evidence="6">Ovate family protein</fullName>
    </alternativeName>
</protein>
<comment type="function">
    <text evidence="6">Transcriptional repressor that regulates multiple aspects of plant growth and development.</text>
</comment>
<evidence type="ECO:0000256" key="2">
    <source>
        <dbReference type="ARBA" id="ARBA00022491"/>
    </source>
</evidence>
<evidence type="ECO:0000256" key="1">
    <source>
        <dbReference type="ARBA" id="ARBA00004123"/>
    </source>
</evidence>
<name>A0A8T0RMY8_PANVG</name>
<dbReference type="InterPro" id="IPR038933">
    <property type="entry name" value="Ovate"/>
</dbReference>
<sequence length="392" mass="42410">MSLRTHPSRASYISVFQFHTRHRHWTLVLLLLRLRLRDNSITKPAAPAMDHGGGGRSSSRLRDRLARMFRPASLLRSTCNTTASACSSSAAVAPAGAPSTTPKAPPPASACSSSRALLAADAAVARDSFLASSRRDVLAPALVARTESFSTAVDRLNRRAGAPLLEANASAKDKSPREYRLGGKNNNSSDKMKTKLLSNPYGFSTSDDDAHSDVFSSDAEDLAGRGGATEKLTGESAETFFCSSRSFSSDSSEFYTSKKKKKKTKPPAAASCITSKPPPKPPKQQRGQQAAGRRHRRAASGACDTCGVRDGFRPVVCAAEEQVRKGFAVVKRSRDPYADFRSSMVEMIVGRQLFGAQDMERLLRSYLSLNAPRHHPVILQAFSDIWVVVHDG</sequence>
<feature type="compositionally biased region" description="Basic and acidic residues" evidence="7">
    <location>
        <begin position="171"/>
        <end position="181"/>
    </location>
</feature>
<evidence type="ECO:0000256" key="7">
    <source>
        <dbReference type="SAM" id="MobiDB-lite"/>
    </source>
</evidence>
<reference evidence="9" key="1">
    <citation type="submission" date="2020-05" db="EMBL/GenBank/DDBJ databases">
        <title>WGS assembly of Panicum virgatum.</title>
        <authorList>
            <person name="Lovell J.T."/>
            <person name="Jenkins J."/>
            <person name="Shu S."/>
            <person name="Juenger T.E."/>
            <person name="Schmutz J."/>
        </authorList>
    </citation>
    <scope>NUCLEOTIDE SEQUENCE</scope>
    <source>
        <strain evidence="9">AP13</strain>
    </source>
</reference>
<feature type="region of interest" description="Disordered" evidence="7">
    <location>
        <begin position="247"/>
        <end position="299"/>
    </location>
</feature>
<evidence type="ECO:0000256" key="3">
    <source>
        <dbReference type="ARBA" id="ARBA00023015"/>
    </source>
</evidence>
<comment type="caution">
    <text evidence="9">The sequence shown here is derived from an EMBL/GenBank/DDBJ whole genome shotgun (WGS) entry which is preliminary data.</text>
</comment>